<dbReference type="AlphaFoldDB" id="A0A6A5ZXK2"/>
<feature type="transmembrane region" description="Helical" evidence="1">
    <location>
        <begin position="25"/>
        <end position="46"/>
    </location>
</feature>
<keyword evidence="1" id="KW-0472">Membrane</keyword>
<proteinExistence type="predicted"/>
<sequence length="127" mass="13860">MPPRPPPAARLILSFLASLLTKSPLAFLISIIGLTTSLCLLISTALANPRGQLSTWAKLSLCVAGAGMVCAGLVWCFVFCGDGKIDKSRGDERKEGGTVWKRYTDRAVERGRAREMERRKRRTKAPG</sequence>
<evidence type="ECO:0000313" key="3">
    <source>
        <dbReference type="Proteomes" id="UP000799771"/>
    </source>
</evidence>
<keyword evidence="3" id="KW-1185">Reference proteome</keyword>
<dbReference type="Proteomes" id="UP000799771">
    <property type="component" value="Unassembled WGS sequence"/>
</dbReference>
<dbReference type="GeneID" id="54413611"/>
<dbReference type="RefSeq" id="XP_033518027.1">
    <property type="nucleotide sequence ID" value="XM_033673179.1"/>
</dbReference>
<accession>A0A6A5ZXK2</accession>
<name>A0A6A5ZXK2_9PLEO</name>
<evidence type="ECO:0000256" key="1">
    <source>
        <dbReference type="SAM" id="Phobius"/>
    </source>
</evidence>
<dbReference type="EMBL" id="ML977524">
    <property type="protein sequence ID" value="KAF2123633.1"/>
    <property type="molecule type" value="Genomic_DNA"/>
</dbReference>
<reference evidence="2" key="1">
    <citation type="journal article" date="2020" name="Stud. Mycol.">
        <title>101 Dothideomycetes genomes: a test case for predicting lifestyles and emergence of pathogens.</title>
        <authorList>
            <person name="Haridas S."/>
            <person name="Albert R."/>
            <person name="Binder M."/>
            <person name="Bloem J."/>
            <person name="Labutti K."/>
            <person name="Salamov A."/>
            <person name="Andreopoulos B."/>
            <person name="Baker S."/>
            <person name="Barry K."/>
            <person name="Bills G."/>
            <person name="Bluhm B."/>
            <person name="Cannon C."/>
            <person name="Castanera R."/>
            <person name="Culley D."/>
            <person name="Daum C."/>
            <person name="Ezra D."/>
            <person name="Gonzalez J."/>
            <person name="Henrissat B."/>
            <person name="Kuo A."/>
            <person name="Liang C."/>
            <person name="Lipzen A."/>
            <person name="Lutzoni F."/>
            <person name="Magnuson J."/>
            <person name="Mondo S."/>
            <person name="Nolan M."/>
            <person name="Ohm R."/>
            <person name="Pangilinan J."/>
            <person name="Park H.-J."/>
            <person name="Ramirez L."/>
            <person name="Alfaro M."/>
            <person name="Sun H."/>
            <person name="Tritt A."/>
            <person name="Yoshinaga Y."/>
            <person name="Zwiers L.-H."/>
            <person name="Turgeon B."/>
            <person name="Goodwin S."/>
            <person name="Spatafora J."/>
            <person name="Crous P."/>
            <person name="Grigoriev I."/>
        </authorList>
    </citation>
    <scope>NUCLEOTIDE SEQUENCE</scope>
    <source>
        <strain evidence="2">CBS 119687</strain>
    </source>
</reference>
<keyword evidence="1" id="KW-0812">Transmembrane</keyword>
<evidence type="ECO:0000313" key="2">
    <source>
        <dbReference type="EMBL" id="KAF2123633.1"/>
    </source>
</evidence>
<protein>
    <submittedName>
        <fullName evidence="2">Uncharacterized protein</fullName>
    </submittedName>
</protein>
<gene>
    <name evidence="2" type="ORF">P153DRAFT_435804</name>
</gene>
<keyword evidence="1" id="KW-1133">Transmembrane helix</keyword>
<feature type="transmembrane region" description="Helical" evidence="1">
    <location>
        <begin position="58"/>
        <end position="80"/>
    </location>
</feature>
<organism evidence="2 3">
    <name type="scientific">Dothidotthia symphoricarpi CBS 119687</name>
    <dbReference type="NCBI Taxonomy" id="1392245"/>
    <lineage>
        <taxon>Eukaryota</taxon>
        <taxon>Fungi</taxon>
        <taxon>Dikarya</taxon>
        <taxon>Ascomycota</taxon>
        <taxon>Pezizomycotina</taxon>
        <taxon>Dothideomycetes</taxon>
        <taxon>Pleosporomycetidae</taxon>
        <taxon>Pleosporales</taxon>
        <taxon>Dothidotthiaceae</taxon>
        <taxon>Dothidotthia</taxon>
    </lineage>
</organism>